<evidence type="ECO:0000256" key="7">
    <source>
        <dbReference type="ARBA" id="ARBA00023128"/>
    </source>
</evidence>
<evidence type="ECO:0000256" key="8">
    <source>
        <dbReference type="ARBA" id="ARBA00023242"/>
    </source>
</evidence>
<dbReference type="AlphaFoldDB" id="A0AAE1IQX6"/>
<feature type="binding site" evidence="9">
    <location>
        <position position="396"/>
    </location>
    <ligand>
        <name>S-adenosyl-L-methionine</name>
        <dbReference type="ChEBI" id="CHEBI:59789"/>
    </ligand>
</feature>
<dbReference type="GO" id="GO:0005634">
    <property type="term" value="C:nucleus"/>
    <property type="evidence" value="ECO:0007669"/>
    <property type="project" value="UniProtKB-SubCell"/>
</dbReference>
<evidence type="ECO:0000313" key="13">
    <source>
        <dbReference type="Proteomes" id="UP001293593"/>
    </source>
</evidence>
<evidence type="ECO:0000256" key="5">
    <source>
        <dbReference type="ARBA" id="ARBA00022691"/>
    </source>
</evidence>
<keyword evidence="4 9" id="KW-0808">Transferase</keyword>
<feature type="binding site" evidence="9">
    <location>
        <begin position="245"/>
        <end position="246"/>
    </location>
    <ligand>
        <name>S-adenosyl-L-methionine</name>
        <dbReference type="ChEBI" id="CHEBI:59789"/>
    </ligand>
</feature>
<dbReference type="GO" id="GO:0005759">
    <property type="term" value="C:mitochondrial matrix"/>
    <property type="evidence" value="ECO:0007669"/>
    <property type="project" value="UniProtKB-SubCell"/>
</dbReference>
<evidence type="ECO:0000256" key="2">
    <source>
        <dbReference type="ARBA" id="ARBA00022490"/>
    </source>
</evidence>
<name>A0AAE1IQX6_9FABA</name>
<dbReference type="Proteomes" id="UP001293593">
    <property type="component" value="Unassembled WGS sequence"/>
</dbReference>
<comment type="similarity">
    <text evidence="1">Belongs to the class I-like SAM-binding methyltransferase superfamily. TRM5/TYW2 family.</text>
</comment>
<evidence type="ECO:0000256" key="3">
    <source>
        <dbReference type="ARBA" id="ARBA00022603"/>
    </source>
</evidence>
<dbReference type="Gene3D" id="3.30.300.110">
    <property type="entry name" value="Met-10+ protein-like domains"/>
    <property type="match status" value="1"/>
</dbReference>
<comment type="subunit">
    <text evidence="9">Monomer.</text>
</comment>
<evidence type="ECO:0000256" key="4">
    <source>
        <dbReference type="ARBA" id="ARBA00022679"/>
    </source>
</evidence>
<comment type="subcellular location">
    <subcellularLocation>
        <location evidence="9">Mitochondrion matrix</location>
    </subcellularLocation>
    <subcellularLocation>
        <location evidence="9">Nucleus</location>
    </subcellularLocation>
    <subcellularLocation>
        <location evidence="9">Cytoplasm</location>
    </subcellularLocation>
    <text evidence="9">Predominantly in the mitochondria and in the nucleus.</text>
</comment>
<evidence type="ECO:0000259" key="11">
    <source>
        <dbReference type="PROSITE" id="PS51684"/>
    </source>
</evidence>
<dbReference type="Pfam" id="PF25133">
    <property type="entry name" value="TYW2_N_2"/>
    <property type="match status" value="1"/>
</dbReference>
<evidence type="ECO:0000313" key="12">
    <source>
        <dbReference type="EMBL" id="KAK4255771.1"/>
    </source>
</evidence>
<dbReference type="InterPro" id="IPR056744">
    <property type="entry name" value="TRM5/TYW2-like_N"/>
</dbReference>
<dbReference type="CDD" id="cd02440">
    <property type="entry name" value="AdoMet_MTases"/>
    <property type="match status" value="1"/>
</dbReference>
<dbReference type="FunFam" id="3.30.300.110:FF:000004">
    <property type="entry name" value="tRNA (guanine(37)-N1)-methyltransferase"/>
    <property type="match status" value="1"/>
</dbReference>
<dbReference type="PANTHER" id="PTHR23245:SF36">
    <property type="entry name" value="TRNA (GUANINE(37)-N1)-METHYLTRANSFERASE"/>
    <property type="match status" value="1"/>
</dbReference>
<feature type="domain" description="SAM-dependent methyltransferase TRM5/TYW2-type" evidence="11">
    <location>
        <begin position="117"/>
        <end position="477"/>
    </location>
</feature>
<keyword evidence="2 9" id="KW-0963">Cytoplasm</keyword>
<feature type="binding site" evidence="9">
    <location>
        <begin position="273"/>
        <end position="274"/>
    </location>
    <ligand>
        <name>S-adenosyl-L-methionine</name>
        <dbReference type="ChEBI" id="CHEBI:59789"/>
    </ligand>
</feature>
<comment type="catalytic activity">
    <reaction evidence="9">
        <text>guanosine(37) in tRNA + S-adenosyl-L-methionine = N(1)-methylguanosine(37) in tRNA + S-adenosyl-L-homocysteine + H(+)</text>
        <dbReference type="Rhea" id="RHEA:36899"/>
        <dbReference type="Rhea" id="RHEA-COMP:10145"/>
        <dbReference type="Rhea" id="RHEA-COMP:10147"/>
        <dbReference type="ChEBI" id="CHEBI:15378"/>
        <dbReference type="ChEBI" id="CHEBI:57856"/>
        <dbReference type="ChEBI" id="CHEBI:59789"/>
        <dbReference type="ChEBI" id="CHEBI:73542"/>
        <dbReference type="ChEBI" id="CHEBI:74269"/>
        <dbReference type="EC" id="2.1.1.228"/>
    </reaction>
</comment>
<dbReference type="PROSITE" id="PS51684">
    <property type="entry name" value="SAM_MT_TRM5_TYW2"/>
    <property type="match status" value="1"/>
</dbReference>
<dbReference type="EC" id="2.1.1.228" evidence="9"/>
<proteinExistence type="inferred from homology"/>
<dbReference type="InterPro" id="IPR056743">
    <property type="entry name" value="TRM5-TYW2-like_MTfase"/>
</dbReference>
<dbReference type="SUPFAM" id="SSF53335">
    <property type="entry name" value="S-adenosyl-L-methionine-dependent methyltransferases"/>
    <property type="match status" value="1"/>
</dbReference>
<comment type="caution">
    <text evidence="12">The sequence shown here is derived from an EMBL/GenBank/DDBJ whole genome shotgun (WGS) entry which is preliminary data.</text>
</comment>
<dbReference type="PANTHER" id="PTHR23245">
    <property type="entry name" value="TRNA METHYLTRANSFERASE"/>
    <property type="match status" value="1"/>
</dbReference>
<dbReference type="GO" id="GO:0052906">
    <property type="term" value="F:tRNA (guanine(37)-N1)-methyltransferase activity"/>
    <property type="evidence" value="ECO:0007669"/>
    <property type="project" value="UniProtKB-UniRule"/>
</dbReference>
<dbReference type="HAMAP" id="MF_03152">
    <property type="entry name" value="TRM5"/>
    <property type="match status" value="1"/>
</dbReference>
<reference evidence="12" key="1">
    <citation type="submission" date="2023-10" db="EMBL/GenBank/DDBJ databases">
        <title>Chromosome-level genome of the transformable northern wattle, Acacia crassicarpa.</title>
        <authorList>
            <person name="Massaro I."/>
            <person name="Sinha N.R."/>
            <person name="Poethig S."/>
            <person name="Leichty A.R."/>
        </authorList>
    </citation>
    <scope>NUCLEOTIDE SEQUENCE</scope>
    <source>
        <strain evidence="12">Acra3RX</strain>
        <tissue evidence="12">Leaf</tissue>
    </source>
</reference>
<keyword evidence="8 9" id="KW-0539">Nucleus</keyword>
<evidence type="ECO:0000256" key="1">
    <source>
        <dbReference type="ARBA" id="ARBA00009775"/>
    </source>
</evidence>
<keyword evidence="7 9" id="KW-0496">Mitochondrion</keyword>
<accession>A0AAE1IQX6</accession>
<comment type="function">
    <text evidence="9">Specifically methylates the N1 position of guanosine-37 in various cytoplasmic and mitochondrial tRNAs. Methylation is not dependent on the nature of the nucleoside 5' of the target nucleoside. This is the first step in the biosynthesis of wybutosine (yW), a modified base adjacent to the anticodon of tRNAs and required for accurate decoding.</text>
</comment>
<dbReference type="InterPro" id="IPR029063">
    <property type="entry name" value="SAM-dependent_MTases_sf"/>
</dbReference>
<dbReference type="EMBL" id="JAWXYG010000013">
    <property type="protein sequence ID" value="KAK4255771.1"/>
    <property type="molecule type" value="Genomic_DNA"/>
</dbReference>
<dbReference type="Pfam" id="PF02475">
    <property type="entry name" value="TRM5-TYW2_MTfase"/>
    <property type="match status" value="1"/>
</dbReference>
<dbReference type="InterPro" id="IPR025792">
    <property type="entry name" value="tRNA_Gua_MeTrfase_euk"/>
</dbReference>
<dbReference type="Gene3D" id="3.40.50.150">
    <property type="entry name" value="Vaccinia Virus protein VP39"/>
    <property type="match status" value="1"/>
</dbReference>
<feature type="region of interest" description="Disordered" evidence="10">
    <location>
        <begin position="325"/>
        <end position="380"/>
    </location>
</feature>
<evidence type="ECO:0000256" key="10">
    <source>
        <dbReference type="SAM" id="MobiDB-lite"/>
    </source>
</evidence>
<protein>
    <recommendedName>
        <fullName evidence="9">tRNA (guanine(37)-N1)-methyltransferase</fullName>
        <ecNumber evidence="9">2.1.1.228</ecNumber>
    </recommendedName>
    <alternativeName>
        <fullName evidence="9">M1G-methyltransferase</fullName>
    </alternativeName>
    <alternativeName>
        <fullName evidence="9">tRNA [GM37] methyltransferase</fullName>
    </alternativeName>
    <alternativeName>
        <fullName evidence="9">tRNA methyltransferase 5 homolog</fullName>
    </alternativeName>
</protein>
<evidence type="ECO:0000256" key="6">
    <source>
        <dbReference type="ARBA" id="ARBA00022694"/>
    </source>
</evidence>
<gene>
    <name evidence="12" type="ORF">QN277_008725</name>
</gene>
<feature type="compositionally biased region" description="Polar residues" evidence="10">
    <location>
        <begin position="329"/>
        <end position="349"/>
    </location>
</feature>
<dbReference type="GO" id="GO:0002939">
    <property type="term" value="P:tRNA N1-guanine methylation"/>
    <property type="evidence" value="ECO:0007669"/>
    <property type="project" value="TreeGrafter"/>
</dbReference>
<keyword evidence="6 9" id="KW-0819">tRNA processing</keyword>
<keyword evidence="3 9" id="KW-0489">Methyltransferase</keyword>
<dbReference type="InterPro" id="IPR030382">
    <property type="entry name" value="MeTrfase_TRM5/TYW2"/>
</dbReference>
<evidence type="ECO:0000256" key="9">
    <source>
        <dbReference type="HAMAP-Rule" id="MF_03152"/>
    </source>
</evidence>
<comment type="similarity">
    <text evidence="9">Belongs to the TRM5 / TYW2 family.</text>
</comment>
<sequence>MLDESKFDVHLKLWALRIPCQLCKVATRILNGYLLDKPRVKPITGDPTCEKNRYLILSESVRNQDLSDIPEKKLDELKGLCEIEVLPYTLTLGYSYWSADHVLKQMLPPGVEVPSSFETIGHIAHLNLHDELLPYKDVIAKVLYDKNHPRIKTVVNKVGTITNEFRVPKFEVLAGEHDMVTEVKQYGATFRLDYSLVYWNSRLEHEHRRLVSQFQAGESICDMFAGIGPFAIPAAQKGCIVYANDLNPDSVQYLKINAKVNKVDDRIHAYNMDARNFISHLMEVPKTEIRIESNVPIAKTSETCKIHDNSESHLGNERLTVETNDLGDSINTSVEDAQGSTRNVTTSATAGKRSSDSLQEGVAEDGNGKGNTNKRVKGPDISHTKTWEHIDHVIMNLPASAIQFLDAFRGLIQRKYWQGHLPWVHCYCFIRATEPPKSILAEAESAIDAQIQDPIFHRVRDVAPNKVMYCLSFRIPEACFKEDVR</sequence>
<keyword evidence="5 9" id="KW-0949">S-adenosyl-L-methionine</keyword>
<feature type="binding site" evidence="9">
    <location>
        <position position="207"/>
    </location>
    <ligand>
        <name>S-adenosyl-L-methionine</name>
        <dbReference type="ChEBI" id="CHEBI:59789"/>
    </ligand>
</feature>
<organism evidence="12 13">
    <name type="scientific">Acacia crassicarpa</name>
    <name type="common">northern wattle</name>
    <dbReference type="NCBI Taxonomy" id="499986"/>
    <lineage>
        <taxon>Eukaryota</taxon>
        <taxon>Viridiplantae</taxon>
        <taxon>Streptophyta</taxon>
        <taxon>Embryophyta</taxon>
        <taxon>Tracheophyta</taxon>
        <taxon>Spermatophyta</taxon>
        <taxon>Magnoliopsida</taxon>
        <taxon>eudicotyledons</taxon>
        <taxon>Gunneridae</taxon>
        <taxon>Pentapetalae</taxon>
        <taxon>rosids</taxon>
        <taxon>fabids</taxon>
        <taxon>Fabales</taxon>
        <taxon>Fabaceae</taxon>
        <taxon>Caesalpinioideae</taxon>
        <taxon>mimosoid clade</taxon>
        <taxon>Acacieae</taxon>
        <taxon>Acacia</taxon>
    </lineage>
</organism>
<keyword evidence="13" id="KW-1185">Reference proteome</keyword>